<keyword evidence="4 6" id="KW-0378">Hydrolase</keyword>
<name>A0AAX1N3Q0_9BACT</name>
<keyword evidence="5 6" id="KW-0234">DNA repair</keyword>
<comment type="function">
    <text evidence="6">May nick specific sequences that contain T:G mispairs resulting from m5C-deamination.</text>
</comment>
<organism evidence="7 8">
    <name type="scientific">Flammeovirga yaeyamensis</name>
    <dbReference type="NCBI Taxonomy" id="367791"/>
    <lineage>
        <taxon>Bacteria</taxon>
        <taxon>Pseudomonadati</taxon>
        <taxon>Bacteroidota</taxon>
        <taxon>Cytophagia</taxon>
        <taxon>Cytophagales</taxon>
        <taxon>Flammeovirgaceae</taxon>
        <taxon>Flammeovirga</taxon>
    </lineage>
</organism>
<dbReference type="Pfam" id="PF03852">
    <property type="entry name" value="Vsr"/>
    <property type="match status" value="1"/>
</dbReference>
<dbReference type="InterPro" id="IPR004603">
    <property type="entry name" value="DNA_mismatch_endonuc_vsr"/>
</dbReference>
<dbReference type="GO" id="GO:0016787">
    <property type="term" value="F:hydrolase activity"/>
    <property type="evidence" value="ECO:0007669"/>
    <property type="project" value="UniProtKB-KW"/>
</dbReference>
<gene>
    <name evidence="7" type="primary">vsr</name>
    <name evidence="7" type="ORF">KMW28_12890</name>
</gene>
<dbReference type="InterPro" id="IPR011335">
    <property type="entry name" value="Restrct_endonuc-II-like"/>
</dbReference>
<evidence type="ECO:0000256" key="4">
    <source>
        <dbReference type="ARBA" id="ARBA00022801"/>
    </source>
</evidence>
<dbReference type="Proteomes" id="UP000678679">
    <property type="component" value="Chromosome 1"/>
</dbReference>
<evidence type="ECO:0000256" key="2">
    <source>
        <dbReference type="ARBA" id="ARBA00022759"/>
    </source>
</evidence>
<dbReference type="AlphaFoldDB" id="A0AAX1N3Q0"/>
<evidence type="ECO:0000313" key="8">
    <source>
        <dbReference type="Proteomes" id="UP000678679"/>
    </source>
</evidence>
<keyword evidence="3 6" id="KW-0227">DNA damage</keyword>
<protein>
    <recommendedName>
        <fullName evidence="6">Very short patch repair endonuclease</fullName>
        <ecNumber evidence="6">3.1.-.-</ecNumber>
    </recommendedName>
</protein>
<reference evidence="7 8" key="1">
    <citation type="submission" date="2021-05" db="EMBL/GenBank/DDBJ databases">
        <title>Comparative genomic studies on the polysaccharide-degrading batcterial strains of the Flammeovirga genus.</title>
        <authorList>
            <person name="Zewei F."/>
            <person name="Zheng Z."/>
            <person name="Yu L."/>
            <person name="Ruyue G."/>
            <person name="Yanhong M."/>
            <person name="Yuanyuan C."/>
            <person name="Jingyan G."/>
            <person name="Wenjun H."/>
        </authorList>
    </citation>
    <scope>NUCLEOTIDE SEQUENCE [LARGE SCALE GENOMIC DNA]</scope>
    <source>
        <strain evidence="7 8">NBRC:100898</strain>
    </source>
</reference>
<proteinExistence type="inferred from homology"/>
<dbReference type="CDD" id="cd00221">
    <property type="entry name" value="Vsr"/>
    <property type="match status" value="1"/>
</dbReference>
<dbReference type="KEGG" id="fya:KMW28_12890"/>
<dbReference type="RefSeq" id="WP_183363870.1">
    <property type="nucleotide sequence ID" value="NZ_CP076132.1"/>
</dbReference>
<evidence type="ECO:0000256" key="1">
    <source>
        <dbReference type="ARBA" id="ARBA00022722"/>
    </source>
</evidence>
<dbReference type="NCBIfam" id="TIGR00632">
    <property type="entry name" value="vsr"/>
    <property type="match status" value="1"/>
</dbReference>
<keyword evidence="1 6" id="KW-0540">Nuclease</keyword>
<dbReference type="PIRSF" id="PIRSF018267">
    <property type="entry name" value="VSR_endonuc"/>
    <property type="match status" value="1"/>
</dbReference>
<evidence type="ECO:0000313" key="7">
    <source>
        <dbReference type="EMBL" id="QWG00548.1"/>
    </source>
</evidence>
<keyword evidence="2 6" id="KW-0255">Endonuclease</keyword>
<dbReference type="SUPFAM" id="SSF52980">
    <property type="entry name" value="Restriction endonuclease-like"/>
    <property type="match status" value="1"/>
</dbReference>
<comment type="similarity">
    <text evidence="6">Belongs to the vsr family.</text>
</comment>
<evidence type="ECO:0000256" key="5">
    <source>
        <dbReference type="ARBA" id="ARBA00023204"/>
    </source>
</evidence>
<dbReference type="GO" id="GO:0006298">
    <property type="term" value="P:mismatch repair"/>
    <property type="evidence" value="ECO:0007669"/>
    <property type="project" value="UniProtKB-UniRule"/>
</dbReference>
<sequence length="146" mass="17308">MNILNESKRSYNMSQIKSKDTKPEIILRKYLHGQGIRFRLHGKYKKEILPGKPDVVLAKYKSVINVNGCFWHGHKGCKYYRLPKTNVDFWKWKISRNKANDILNTHKLNEIGWNVITIWECDLKDKREETLKNLLLLLSEIKPKTN</sequence>
<dbReference type="EC" id="3.1.-.-" evidence="6"/>
<dbReference type="EMBL" id="CP076132">
    <property type="protein sequence ID" value="QWG00548.1"/>
    <property type="molecule type" value="Genomic_DNA"/>
</dbReference>
<evidence type="ECO:0000256" key="3">
    <source>
        <dbReference type="ARBA" id="ARBA00022763"/>
    </source>
</evidence>
<dbReference type="Gene3D" id="3.40.960.10">
    <property type="entry name" value="VSR Endonuclease"/>
    <property type="match status" value="1"/>
</dbReference>
<dbReference type="GO" id="GO:0004519">
    <property type="term" value="F:endonuclease activity"/>
    <property type="evidence" value="ECO:0007669"/>
    <property type="project" value="UniProtKB-KW"/>
</dbReference>
<evidence type="ECO:0000256" key="6">
    <source>
        <dbReference type="PIRNR" id="PIRNR018267"/>
    </source>
</evidence>
<dbReference type="REBASE" id="507793">
    <property type="entry name" value="V.Fya898ORF12910P"/>
</dbReference>
<accession>A0AAX1N3Q0</accession>
<keyword evidence="8" id="KW-1185">Reference proteome</keyword>